<name>A0AAF0UAE0_SOLVR</name>
<dbReference type="EMBL" id="CP133619">
    <property type="protein sequence ID" value="WMV42135.1"/>
    <property type="molecule type" value="Genomic_DNA"/>
</dbReference>
<dbReference type="PANTHER" id="PTHR46148">
    <property type="entry name" value="CHROMO DOMAIN-CONTAINING PROTEIN"/>
    <property type="match status" value="1"/>
</dbReference>
<reference evidence="1" key="1">
    <citation type="submission" date="2023-08" db="EMBL/GenBank/DDBJ databases">
        <title>A de novo genome assembly of Solanum verrucosum Schlechtendal, a Mexican diploid species geographically isolated from the other diploid A-genome species in potato relatives.</title>
        <authorList>
            <person name="Hosaka K."/>
        </authorList>
    </citation>
    <scope>NUCLEOTIDE SEQUENCE</scope>
    <source>
        <tissue evidence="1">Young leaves</tissue>
    </source>
</reference>
<dbReference type="InterPro" id="IPR036397">
    <property type="entry name" value="RNaseH_sf"/>
</dbReference>
<dbReference type="GO" id="GO:0003676">
    <property type="term" value="F:nucleic acid binding"/>
    <property type="evidence" value="ECO:0007669"/>
    <property type="project" value="InterPro"/>
</dbReference>
<sequence length="360" mass="41823">MMFAYSLGLGQGTSNMAEARALLYRLKWEADKLADILASRSYSADAIHEFNSFSDLPREVRGSINTDKWELPSFKMQQSLSNSSSTPRSCIKFGIPNFKMQLFHINDHWRQLKKKSTHFLLVKTTHSTEDYAKLYLQEVTNGQAESTIQTLEDILRVCVIDFKGNWDEHLPLIKFAYNNSYRSSIQMAPYEALYERRYRSPIGWFEVGEAGLIGPNLVHQAMEKVKVIQERLKMAQSRQKSYTDVRRRELEFEVDDWVYLKVSPMKGVTRFAVHPVFHISVLNKCMGDPSLILPTEDIEIKDSLSYEEIPVQIFDRQVCKLRTKEVASVKVLWRNQFIEEATWEAEEDMKKRYPSGSTSF</sequence>
<evidence type="ECO:0000313" key="1">
    <source>
        <dbReference type="EMBL" id="WMV42135.1"/>
    </source>
</evidence>
<dbReference type="Proteomes" id="UP001234989">
    <property type="component" value="Chromosome 8"/>
</dbReference>
<dbReference type="PANTHER" id="PTHR46148:SF56">
    <property type="entry name" value="RETROTRANSPOSON PROTEIN"/>
    <property type="match status" value="1"/>
</dbReference>
<evidence type="ECO:0000313" key="2">
    <source>
        <dbReference type="Proteomes" id="UP001234989"/>
    </source>
</evidence>
<dbReference type="SUPFAM" id="SSF53098">
    <property type="entry name" value="Ribonuclease H-like"/>
    <property type="match status" value="1"/>
</dbReference>
<proteinExistence type="predicted"/>
<organism evidence="1 2">
    <name type="scientific">Solanum verrucosum</name>
    <dbReference type="NCBI Taxonomy" id="315347"/>
    <lineage>
        <taxon>Eukaryota</taxon>
        <taxon>Viridiplantae</taxon>
        <taxon>Streptophyta</taxon>
        <taxon>Embryophyta</taxon>
        <taxon>Tracheophyta</taxon>
        <taxon>Spermatophyta</taxon>
        <taxon>Magnoliopsida</taxon>
        <taxon>eudicotyledons</taxon>
        <taxon>Gunneridae</taxon>
        <taxon>Pentapetalae</taxon>
        <taxon>asterids</taxon>
        <taxon>lamiids</taxon>
        <taxon>Solanales</taxon>
        <taxon>Solanaceae</taxon>
        <taxon>Solanoideae</taxon>
        <taxon>Solaneae</taxon>
        <taxon>Solanum</taxon>
    </lineage>
</organism>
<keyword evidence="2" id="KW-1185">Reference proteome</keyword>
<accession>A0AAF0UAE0</accession>
<dbReference type="InterPro" id="IPR012337">
    <property type="entry name" value="RNaseH-like_sf"/>
</dbReference>
<gene>
    <name evidence="1" type="ORF">MTR67_035520</name>
</gene>
<dbReference type="AlphaFoldDB" id="A0AAF0UAE0"/>
<protein>
    <submittedName>
        <fullName evidence="1">Uncharacterized protein</fullName>
    </submittedName>
</protein>
<dbReference type="Gene3D" id="3.30.420.10">
    <property type="entry name" value="Ribonuclease H-like superfamily/Ribonuclease H"/>
    <property type="match status" value="1"/>
</dbReference>